<evidence type="ECO:0000256" key="2">
    <source>
        <dbReference type="ARBA" id="ARBA00022723"/>
    </source>
</evidence>
<dbReference type="PROSITE" id="PS51007">
    <property type="entry name" value="CYTC"/>
    <property type="match status" value="1"/>
</dbReference>
<keyword evidence="2 4" id="KW-0479">Metal-binding</keyword>
<dbReference type="Pfam" id="PF00034">
    <property type="entry name" value="Cytochrom_C"/>
    <property type="match status" value="1"/>
</dbReference>
<evidence type="ECO:0000313" key="6">
    <source>
        <dbReference type="EMBL" id="SMX41427.1"/>
    </source>
</evidence>
<organism evidence="6 7">
    <name type="scientific">Actibacterium lipolyticum</name>
    <dbReference type="NCBI Taxonomy" id="1524263"/>
    <lineage>
        <taxon>Bacteria</taxon>
        <taxon>Pseudomonadati</taxon>
        <taxon>Pseudomonadota</taxon>
        <taxon>Alphaproteobacteria</taxon>
        <taxon>Rhodobacterales</taxon>
        <taxon>Roseobacteraceae</taxon>
        <taxon>Actibacterium</taxon>
    </lineage>
</organism>
<evidence type="ECO:0000259" key="5">
    <source>
        <dbReference type="PROSITE" id="PS51007"/>
    </source>
</evidence>
<dbReference type="Proteomes" id="UP000202922">
    <property type="component" value="Unassembled WGS sequence"/>
</dbReference>
<feature type="domain" description="Cytochrome c" evidence="5">
    <location>
        <begin position="56"/>
        <end position="142"/>
    </location>
</feature>
<dbReference type="InterPro" id="IPR036909">
    <property type="entry name" value="Cyt_c-like_dom_sf"/>
</dbReference>
<dbReference type="Gene3D" id="1.10.760.10">
    <property type="entry name" value="Cytochrome c-like domain"/>
    <property type="match status" value="1"/>
</dbReference>
<dbReference type="GO" id="GO:0009055">
    <property type="term" value="F:electron transfer activity"/>
    <property type="evidence" value="ECO:0007669"/>
    <property type="project" value="InterPro"/>
</dbReference>
<evidence type="ECO:0000256" key="4">
    <source>
        <dbReference type="PROSITE-ProRule" id="PRU00433"/>
    </source>
</evidence>
<proteinExistence type="predicted"/>
<accession>A0A238KFM0</accession>
<reference evidence="7" key="1">
    <citation type="submission" date="2017-05" db="EMBL/GenBank/DDBJ databases">
        <authorList>
            <person name="Rodrigo-Torres L."/>
            <person name="Arahal R. D."/>
            <person name="Lucena T."/>
        </authorList>
    </citation>
    <scope>NUCLEOTIDE SEQUENCE [LARGE SCALE GENOMIC DNA]</scope>
    <source>
        <strain evidence="7">CECT 8621</strain>
    </source>
</reference>
<evidence type="ECO:0000313" key="7">
    <source>
        <dbReference type="Proteomes" id="UP000202922"/>
    </source>
</evidence>
<dbReference type="GO" id="GO:0020037">
    <property type="term" value="F:heme binding"/>
    <property type="evidence" value="ECO:0007669"/>
    <property type="project" value="InterPro"/>
</dbReference>
<dbReference type="RefSeq" id="WP_093966993.1">
    <property type="nucleotide sequence ID" value="NZ_FXYE01000002.1"/>
</dbReference>
<dbReference type="AlphaFoldDB" id="A0A238KFM0"/>
<gene>
    <name evidence="6" type="ORF">COL8621_01753</name>
</gene>
<dbReference type="InterPro" id="IPR009056">
    <property type="entry name" value="Cyt_c-like_dom"/>
</dbReference>
<evidence type="ECO:0000256" key="1">
    <source>
        <dbReference type="ARBA" id="ARBA00022617"/>
    </source>
</evidence>
<dbReference type="OrthoDB" id="7854060at2"/>
<keyword evidence="3 4" id="KW-0408">Iron</keyword>
<dbReference type="PANTHER" id="PTHR35008:SF8">
    <property type="entry name" value="ALCOHOL DEHYDROGENASE CYTOCHROME C SUBUNIT"/>
    <property type="match status" value="1"/>
</dbReference>
<keyword evidence="1 4" id="KW-0349">Heme</keyword>
<sequence>MKNLIYPAIGAIVLGVGAYVYLRPAPQTDTHAIATAAEPLAGAPIVEVALPADLSASAKLGKRGFDAVCAACHGENGSGRQGMGPPLVHKIYEPSHHGDMAFLMAVQRGVRAHHWPFGNMPPQQGLTEGDVKAITAYVRELQQANGIN</sequence>
<dbReference type="InterPro" id="IPR051459">
    <property type="entry name" value="Cytochrome_c-type_DH"/>
</dbReference>
<keyword evidence="7" id="KW-1185">Reference proteome</keyword>
<dbReference type="EMBL" id="FXYE01000002">
    <property type="protein sequence ID" value="SMX41427.1"/>
    <property type="molecule type" value="Genomic_DNA"/>
</dbReference>
<dbReference type="PANTHER" id="PTHR35008">
    <property type="entry name" value="BLL4482 PROTEIN-RELATED"/>
    <property type="match status" value="1"/>
</dbReference>
<dbReference type="GO" id="GO:0046872">
    <property type="term" value="F:metal ion binding"/>
    <property type="evidence" value="ECO:0007669"/>
    <property type="project" value="UniProtKB-KW"/>
</dbReference>
<evidence type="ECO:0000256" key="3">
    <source>
        <dbReference type="ARBA" id="ARBA00023004"/>
    </source>
</evidence>
<name>A0A238KFM0_9RHOB</name>
<dbReference type="SUPFAM" id="SSF46626">
    <property type="entry name" value="Cytochrome c"/>
    <property type="match status" value="1"/>
</dbReference>
<protein>
    <submittedName>
        <fullName evidence="6">Cytochrome c</fullName>
    </submittedName>
</protein>